<gene>
    <name evidence="1" type="ORF">AYBTSS11_LOCUS7310</name>
</gene>
<proteinExistence type="predicted"/>
<evidence type="ECO:0000313" key="2">
    <source>
        <dbReference type="Proteomes" id="UP001189624"/>
    </source>
</evidence>
<organism evidence="1 2">
    <name type="scientific">Sphenostylis stenocarpa</name>
    <dbReference type="NCBI Taxonomy" id="92480"/>
    <lineage>
        <taxon>Eukaryota</taxon>
        <taxon>Viridiplantae</taxon>
        <taxon>Streptophyta</taxon>
        <taxon>Embryophyta</taxon>
        <taxon>Tracheophyta</taxon>
        <taxon>Spermatophyta</taxon>
        <taxon>Magnoliopsida</taxon>
        <taxon>eudicotyledons</taxon>
        <taxon>Gunneridae</taxon>
        <taxon>Pentapetalae</taxon>
        <taxon>rosids</taxon>
        <taxon>fabids</taxon>
        <taxon>Fabales</taxon>
        <taxon>Fabaceae</taxon>
        <taxon>Papilionoideae</taxon>
        <taxon>50 kb inversion clade</taxon>
        <taxon>NPAAA clade</taxon>
        <taxon>indigoferoid/millettioid clade</taxon>
        <taxon>Phaseoleae</taxon>
        <taxon>Sphenostylis</taxon>
    </lineage>
</organism>
<evidence type="ECO:0000313" key="1">
    <source>
        <dbReference type="EMBL" id="CAJ1936131.1"/>
    </source>
</evidence>
<dbReference type="EMBL" id="OY731400">
    <property type="protein sequence ID" value="CAJ1936131.1"/>
    <property type="molecule type" value="Genomic_DNA"/>
</dbReference>
<name>A0AA86RYY7_9FABA</name>
<protein>
    <submittedName>
        <fullName evidence="1">Uncharacterized protein</fullName>
    </submittedName>
</protein>
<accession>A0AA86RYY7</accession>
<keyword evidence="2" id="KW-1185">Reference proteome</keyword>
<reference evidence="1" key="1">
    <citation type="submission" date="2023-10" db="EMBL/GenBank/DDBJ databases">
        <authorList>
            <person name="Domelevo Entfellner J.-B."/>
        </authorList>
    </citation>
    <scope>NUCLEOTIDE SEQUENCE</scope>
</reference>
<dbReference type="Proteomes" id="UP001189624">
    <property type="component" value="Chromosome 3"/>
</dbReference>
<sequence length="88" mass="9932">MKNLKIKQLEKEKVESENLQQQKGVIHLKETESMNQWAYNIGEEKPVIRVGKSKVIGLTATTDVPSYSLPYPRTTFLSRLVPCAGLNS</sequence>
<dbReference type="AlphaFoldDB" id="A0AA86RYY7"/>
<dbReference type="Gramene" id="rna-AYBTSS11_LOCUS7310">
    <property type="protein sequence ID" value="CAJ1936131.1"/>
    <property type="gene ID" value="gene-AYBTSS11_LOCUS7310"/>
</dbReference>